<comment type="similarity">
    <text evidence="2">Belongs to the ABC transporter superfamily.</text>
</comment>
<keyword evidence="4" id="KW-1003">Cell membrane</keyword>
<dbReference type="SUPFAM" id="SSF52540">
    <property type="entry name" value="P-loop containing nucleoside triphosphate hydrolases"/>
    <property type="match status" value="2"/>
</dbReference>
<keyword evidence="5" id="KW-0547">Nucleotide-binding</keyword>
<evidence type="ECO:0000256" key="4">
    <source>
        <dbReference type="ARBA" id="ARBA00022475"/>
    </source>
</evidence>
<evidence type="ECO:0000313" key="10">
    <source>
        <dbReference type="Proteomes" id="UP001526430"/>
    </source>
</evidence>
<keyword evidence="6 9" id="KW-0067">ATP-binding</keyword>
<dbReference type="EMBL" id="JAPFQI010000001">
    <property type="protein sequence ID" value="MCW8084020.1"/>
    <property type="molecule type" value="Genomic_DNA"/>
</dbReference>
<dbReference type="InterPro" id="IPR003593">
    <property type="entry name" value="AAA+_ATPase"/>
</dbReference>
<keyword evidence="3" id="KW-0813">Transport</keyword>
<keyword evidence="7" id="KW-0472">Membrane</keyword>
<evidence type="ECO:0000259" key="8">
    <source>
        <dbReference type="PROSITE" id="PS50893"/>
    </source>
</evidence>
<reference evidence="9 10" key="1">
    <citation type="submission" date="2022-10" db="EMBL/GenBank/DDBJ databases">
        <title>Roseococcus glaciei nov., sp. nov., isolated from glacier.</title>
        <authorList>
            <person name="Liu Q."/>
            <person name="Xin Y.-H."/>
        </authorList>
    </citation>
    <scope>NUCLEOTIDE SEQUENCE [LARGE SCALE GENOMIC DNA]</scope>
    <source>
        <strain evidence="9 10">MDT2-1-1</strain>
    </source>
</reference>
<evidence type="ECO:0000313" key="9">
    <source>
        <dbReference type="EMBL" id="MCW8084020.1"/>
    </source>
</evidence>
<evidence type="ECO:0000256" key="1">
    <source>
        <dbReference type="ARBA" id="ARBA00004417"/>
    </source>
</evidence>
<feature type="domain" description="ABC transporter" evidence="8">
    <location>
        <begin position="5"/>
        <end position="247"/>
    </location>
</feature>
<dbReference type="InterPro" id="IPR017871">
    <property type="entry name" value="ABC_transporter-like_CS"/>
</dbReference>
<sequence length="483" mass="51251">MTAALLVEDLHVADAKGTPLLRGASLQARPGVPLTVLGETGSGKSLVLLAVLGALPPGLQAQGRVALAGTEMLVAPPQARRRLWGRTVSVLPQEPFLALDPTMRALSQVAETYRLVRGFPRPRAQAEAEARLRELGLEGTGTRFPFQLSGGMAQRLALAILRAADTPVLLADEPTKGLDAPRRDEAARRLRDEAERGRAVVTVTHDVAVARALGGDVLILREGAVVEHGPAAQVLASPSHAYSRALLAAEPSRWTRPARPPSPSGPPVMEAVALRKSLGGRPLLREVSLTLRPGELVAVLGSSGSGKTTLGDLLLGLMRTDGGEVRRLPGVAPWRFTKLWQDPPAAFVPHQRLRQGLDVLSRRHGIPFARFGSGMERLGLAPALLDRLPAEISGGELQRFALLRALSLDPVFLFADEPTSRLDPLTQATVAPMLREAARSKGAAVLLVTHDPDLADALADRVLRLHEGRLASAGCHPGGPLGL</sequence>
<feature type="domain" description="ABC transporter" evidence="8">
    <location>
        <begin position="269"/>
        <end position="481"/>
    </location>
</feature>
<evidence type="ECO:0000256" key="3">
    <source>
        <dbReference type="ARBA" id="ARBA00022448"/>
    </source>
</evidence>
<dbReference type="PANTHER" id="PTHR43297:SF7">
    <property type="entry name" value="D,D-DIPEPTIDE TRANSPORT ATP-BINDING PROTEIN DDPD-RELATED"/>
    <property type="match status" value="1"/>
</dbReference>
<evidence type="ECO:0000256" key="6">
    <source>
        <dbReference type="ARBA" id="ARBA00022840"/>
    </source>
</evidence>
<dbReference type="Pfam" id="PF00005">
    <property type="entry name" value="ABC_tran"/>
    <property type="match status" value="2"/>
</dbReference>
<dbReference type="SMART" id="SM00382">
    <property type="entry name" value="AAA"/>
    <property type="match status" value="2"/>
</dbReference>
<comment type="caution">
    <text evidence="9">The sequence shown here is derived from an EMBL/GenBank/DDBJ whole genome shotgun (WGS) entry which is preliminary data.</text>
</comment>
<evidence type="ECO:0000256" key="5">
    <source>
        <dbReference type="ARBA" id="ARBA00022741"/>
    </source>
</evidence>
<dbReference type="PROSITE" id="PS50893">
    <property type="entry name" value="ABC_TRANSPORTER_2"/>
    <property type="match status" value="2"/>
</dbReference>
<dbReference type="InterPro" id="IPR027417">
    <property type="entry name" value="P-loop_NTPase"/>
</dbReference>
<dbReference type="Proteomes" id="UP001526430">
    <property type="component" value="Unassembled WGS sequence"/>
</dbReference>
<protein>
    <submittedName>
        <fullName evidence="9">ATP-binding cassette domain-containing protein</fullName>
    </submittedName>
</protein>
<dbReference type="InterPro" id="IPR050388">
    <property type="entry name" value="ABC_Ni/Peptide_Import"/>
</dbReference>
<evidence type="ECO:0000256" key="7">
    <source>
        <dbReference type="ARBA" id="ARBA00023136"/>
    </source>
</evidence>
<organism evidence="9 10">
    <name type="scientific">Sabulicella glaciei</name>
    <dbReference type="NCBI Taxonomy" id="2984948"/>
    <lineage>
        <taxon>Bacteria</taxon>
        <taxon>Pseudomonadati</taxon>
        <taxon>Pseudomonadota</taxon>
        <taxon>Alphaproteobacteria</taxon>
        <taxon>Acetobacterales</taxon>
        <taxon>Acetobacteraceae</taxon>
        <taxon>Sabulicella</taxon>
    </lineage>
</organism>
<proteinExistence type="inferred from homology"/>
<dbReference type="PANTHER" id="PTHR43297">
    <property type="entry name" value="OLIGOPEPTIDE TRANSPORT ATP-BINDING PROTEIN APPD"/>
    <property type="match status" value="1"/>
</dbReference>
<name>A0ABT3NPD0_9PROT</name>
<keyword evidence="10" id="KW-1185">Reference proteome</keyword>
<dbReference type="Gene3D" id="3.40.50.300">
    <property type="entry name" value="P-loop containing nucleotide triphosphate hydrolases"/>
    <property type="match status" value="2"/>
</dbReference>
<dbReference type="GO" id="GO:0005524">
    <property type="term" value="F:ATP binding"/>
    <property type="evidence" value="ECO:0007669"/>
    <property type="project" value="UniProtKB-KW"/>
</dbReference>
<comment type="subcellular location">
    <subcellularLocation>
        <location evidence="1">Cell inner membrane</location>
        <topology evidence="1">Peripheral membrane protein</topology>
    </subcellularLocation>
</comment>
<accession>A0ABT3NPD0</accession>
<gene>
    <name evidence="9" type="ORF">OF850_00110</name>
</gene>
<dbReference type="PROSITE" id="PS00211">
    <property type="entry name" value="ABC_TRANSPORTER_1"/>
    <property type="match status" value="1"/>
</dbReference>
<dbReference type="RefSeq" id="WP_301587629.1">
    <property type="nucleotide sequence ID" value="NZ_JAPFQI010000001.1"/>
</dbReference>
<evidence type="ECO:0000256" key="2">
    <source>
        <dbReference type="ARBA" id="ARBA00005417"/>
    </source>
</evidence>
<dbReference type="InterPro" id="IPR003439">
    <property type="entry name" value="ABC_transporter-like_ATP-bd"/>
</dbReference>